<dbReference type="Proteomes" id="UP000735302">
    <property type="component" value="Unassembled WGS sequence"/>
</dbReference>
<name>A0AAV3Z3S3_9GAST</name>
<proteinExistence type="predicted"/>
<keyword evidence="2" id="KW-1185">Reference proteome</keyword>
<protein>
    <submittedName>
        <fullName evidence="1">Uncharacterized protein</fullName>
    </submittedName>
</protein>
<organism evidence="1 2">
    <name type="scientific">Plakobranchus ocellatus</name>
    <dbReference type="NCBI Taxonomy" id="259542"/>
    <lineage>
        <taxon>Eukaryota</taxon>
        <taxon>Metazoa</taxon>
        <taxon>Spiralia</taxon>
        <taxon>Lophotrochozoa</taxon>
        <taxon>Mollusca</taxon>
        <taxon>Gastropoda</taxon>
        <taxon>Heterobranchia</taxon>
        <taxon>Euthyneura</taxon>
        <taxon>Panpulmonata</taxon>
        <taxon>Sacoglossa</taxon>
        <taxon>Placobranchoidea</taxon>
        <taxon>Plakobranchidae</taxon>
        <taxon>Plakobranchus</taxon>
    </lineage>
</organism>
<dbReference type="EMBL" id="BLXT01002375">
    <property type="protein sequence ID" value="GFN93950.1"/>
    <property type="molecule type" value="Genomic_DNA"/>
</dbReference>
<evidence type="ECO:0000313" key="1">
    <source>
        <dbReference type="EMBL" id="GFN93950.1"/>
    </source>
</evidence>
<gene>
    <name evidence="1" type="ORF">PoB_002045600</name>
</gene>
<reference evidence="1 2" key="1">
    <citation type="journal article" date="2021" name="Elife">
        <title>Chloroplast acquisition without the gene transfer in kleptoplastic sea slugs, Plakobranchus ocellatus.</title>
        <authorList>
            <person name="Maeda T."/>
            <person name="Takahashi S."/>
            <person name="Yoshida T."/>
            <person name="Shimamura S."/>
            <person name="Takaki Y."/>
            <person name="Nagai Y."/>
            <person name="Toyoda A."/>
            <person name="Suzuki Y."/>
            <person name="Arimoto A."/>
            <person name="Ishii H."/>
            <person name="Satoh N."/>
            <person name="Nishiyama T."/>
            <person name="Hasebe M."/>
            <person name="Maruyama T."/>
            <person name="Minagawa J."/>
            <person name="Obokata J."/>
            <person name="Shigenobu S."/>
        </authorList>
    </citation>
    <scope>NUCLEOTIDE SEQUENCE [LARGE SCALE GENOMIC DNA]</scope>
</reference>
<accession>A0AAV3Z3S3</accession>
<dbReference type="AlphaFoldDB" id="A0AAV3Z3S3"/>
<evidence type="ECO:0000313" key="2">
    <source>
        <dbReference type="Proteomes" id="UP000735302"/>
    </source>
</evidence>
<comment type="caution">
    <text evidence="1">The sequence shown here is derived from an EMBL/GenBank/DDBJ whole genome shotgun (WGS) entry which is preliminary data.</text>
</comment>
<sequence length="103" mass="11229">MSGNTLVSMVRKNTCRLRLSSCRSVGAILCVLQPGLTSVALLDKENRSAIMHNSTNRCHENYEASLVIQIIRLNCRKARHSNGDTQSISSAITNGVVSRVGFP</sequence>